<evidence type="ECO:0000313" key="5">
    <source>
        <dbReference type="EMBL" id="GIJ74034.1"/>
    </source>
</evidence>
<evidence type="ECO:0000259" key="2">
    <source>
        <dbReference type="Pfam" id="PF25861"/>
    </source>
</evidence>
<accession>A0A8J4EGM2</accession>
<dbReference type="Proteomes" id="UP000635606">
    <property type="component" value="Unassembled WGS sequence"/>
</dbReference>
<comment type="caution">
    <text evidence="5">The sequence shown here is derived from an EMBL/GenBank/DDBJ whole genome shotgun (WGS) entry which is preliminary data.</text>
</comment>
<dbReference type="Pfam" id="PF08665">
    <property type="entry name" value="PglZ"/>
    <property type="match status" value="1"/>
</dbReference>
<proteinExistence type="predicted"/>
<feature type="region of interest" description="Disordered" evidence="1">
    <location>
        <begin position="746"/>
        <end position="766"/>
    </location>
</feature>
<dbReference type="NCBIfam" id="NF033446">
    <property type="entry name" value="BREX_PglZ_2"/>
    <property type="match status" value="1"/>
</dbReference>
<dbReference type="InterPro" id="IPR047992">
    <property type="entry name" value="BREX_PglZ"/>
</dbReference>
<feature type="region of interest" description="Disordered" evidence="1">
    <location>
        <begin position="644"/>
        <end position="666"/>
    </location>
</feature>
<evidence type="ECO:0000256" key="1">
    <source>
        <dbReference type="SAM" id="MobiDB-lite"/>
    </source>
</evidence>
<feature type="domain" description="Alkaline phosphatase-like protein PglZ second" evidence="2">
    <location>
        <begin position="166"/>
        <end position="314"/>
    </location>
</feature>
<evidence type="ECO:0000313" key="6">
    <source>
        <dbReference type="Proteomes" id="UP000635606"/>
    </source>
</evidence>
<dbReference type="InterPro" id="IPR058880">
    <property type="entry name" value="PglZ_N"/>
</dbReference>
<gene>
    <name evidence="5" type="ORF">Voc01_089510</name>
</gene>
<feature type="domain" description="Alkaline phosphatase-like protein PglZ C-terminal" evidence="4">
    <location>
        <begin position="784"/>
        <end position="883"/>
    </location>
</feature>
<organism evidence="5 6">
    <name type="scientific">Virgisporangium ochraceum</name>
    <dbReference type="NCBI Taxonomy" id="65505"/>
    <lineage>
        <taxon>Bacteria</taxon>
        <taxon>Bacillati</taxon>
        <taxon>Actinomycetota</taxon>
        <taxon>Actinomycetes</taxon>
        <taxon>Micromonosporales</taxon>
        <taxon>Micromonosporaceae</taxon>
        <taxon>Virgisporangium</taxon>
    </lineage>
</organism>
<reference evidence="5" key="1">
    <citation type="submission" date="2021-01" db="EMBL/GenBank/DDBJ databases">
        <title>Whole genome shotgun sequence of Virgisporangium ochraceum NBRC 16418.</title>
        <authorList>
            <person name="Komaki H."/>
            <person name="Tamura T."/>
        </authorList>
    </citation>
    <scope>NUCLEOTIDE SEQUENCE</scope>
    <source>
        <strain evidence="5">NBRC 16418</strain>
    </source>
</reference>
<dbReference type="InterPro" id="IPR058881">
    <property type="entry name" value="PglZ_2nd"/>
</dbReference>
<dbReference type="Pfam" id="PF25862">
    <property type="entry name" value="PglZ_1st"/>
    <property type="match status" value="1"/>
</dbReference>
<dbReference type="Pfam" id="PF25861">
    <property type="entry name" value="PglZ_2nd"/>
    <property type="match status" value="1"/>
</dbReference>
<keyword evidence="6" id="KW-1185">Reference proteome</keyword>
<evidence type="ECO:0000259" key="4">
    <source>
        <dbReference type="Pfam" id="PF25863"/>
    </source>
</evidence>
<dbReference type="Pfam" id="PF25863">
    <property type="entry name" value="PglZ_C"/>
    <property type="match status" value="1"/>
</dbReference>
<sequence>MAQPAAIRRKVEAWLDRSDDESVALALRATPVWDGEPVVSIGSVKVRIVPCATPLAARAALHDRAEDERIVLLTDLSDAELGDGILAHVSQCTVRSVDPWEVVRQLFGGAALDPTLVRTGRWVCDALTDLAPASGWPRPAGTVITRDHALRSLVTALLGIRPDQIDSAGLLQWTTGAAALLRFTGLPDPIADGLGSYLSDVAGPAAVPILAAVRAGHGTDVIPLGLLVGLLWPDPAPRRAQQTEIAVARVRLEAKFGGRRLADPEAKAFRTAAEAWIDRIADDPASRGEASRLHARAETLAADLDMTGLLGGSSILPSGFTHRMRDFAAAVRLAVSGSRPGADQVARAQEALALVEGHRASDTGRIGTARMALRLLRWLSTEDDPKPRTLHDALHRQVRVDGWVDRARLDIFAGDTDPTVAEAYRLLHRAVDTRRCRHDEQFATLLAASTKADEPPGTLLRVEDLLERLVRPVMKRGHRVLLLVMDGMSVAAATELAESVTSGGTWLELTPDGGPRTGVLAALPTVTDVSRCSLFSGRIAVGQQKQEIAALTARFPSAVLLHKGDLRAGAGAALAPDVVAALADETTPLVAAVVNTIDDALDRSEPGTVVWSTETVTAVRDLLALATGRVVIVVSDHGHVIDRGPDAVTLPSPSSENRWRPATPPPGDGEVLVTGSRVAAGGGTVVLPWREDIRYGPRKSGYHGGASAAEAVIPLLVFSAHDEKVLPGWSGAPVASPDWWREPVTAAAAPAPPAGRRPANKATQPTGDTLFDLVAEPAAAPTAPPPSLVDRLLASDLYRQRRGTRAPLPDARVAALVAALLTRGGRATLETLAAAAEVPAHRIRFTVTALQKLLQVEGYPVLELDPDGHTVKLDRDLLVEQFGLADDR</sequence>
<dbReference type="InterPro" id="IPR058882">
    <property type="entry name" value="PglZ_C"/>
</dbReference>
<protein>
    <recommendedName>
        <fullName evidence="7">PglZ domain protein</fullName>
    </recommendedName>
</protein>
<name>A0A8J4EGM2_9ACTN</name>
<evidence type="ECO:0000259" key="3">
    <source>
        <dbReference type="Pfam" id="PF25862"/>
    </source>
</evidence>
<dbReference type="AlphaFoldDB" id="A0A8J4EGM2"/>
<evidence type="ECO:0008006" key="7">
    <source>
        <dbReference type="Google" id="ProtNLM"/>
    </source>
</evidence>
<dbReference type="EMBL" id="BOPH01000129">
    <property type="protein sequence ID" value="GIJ74034.1"/>
    <property type="molecule type" value="Genomic_DNA"/>
</dbReference>
<feature type="domain" description="Alkaline phosphatase-like protein PglZ N-terminal" evidence="3">
    <location>
        <begin position="2"/>
        <end position="98"/>
    </location>
</feature>